<protein>
    <submittedName>
        <fullName evidence="1">Uncharacterized protein</fullName>
    </submittedName>
</protein>
<gene>
    <name evidence="1" type="ORF">SAMN04487996_1044</name>
</gene>
<accession>A0A1G7AXA0</accession>
<organism evidence="1 2">
    <name type="scientific">Dyadobacter soli</name>
    <dbReference type="NCBI Taxonomy" id="659014"/>
    <lineage>
        <taxon>Bacteria</taxon>
        <taxon>Pseudomonadati</taxon>
        <taxon>Bacteroidota</taxon>
        <taxon>Cytophagia</taxon>
        <taxon>Cytophagales</taxon>
        <taxon>Spirosomataceae</taxon>
        <taxon>Dyadobacter</taxon>
    </lineage>
</organism>
<name>A0A1G7AXA0_9BACT</name>
<evidence type="ECO:0000313" key="2">
    <source>
        <dbReference type="Proteomes" id="UP000198748"/>
    </source>
</evidence>
<sequence length="171" mass="20470">MFTNKYRSLEAGYEMLKTVELSEEQKRLIAIIDDFGDQPNLVFKYFFKDCLINDDENRTEERRRWSVINQMERDGFIMLRRGAPNEFSKKPILEYSVHHDALRLLESRFPDFFDPKDPLTLLELSFPKMKERQLSTDFQLEEDVTLVAGTKYEIDIDFRQRKVYLVISKPE</sequence>
<dbReference type="AlphaFoldDB" id="A0A1G7AXA0"/>
<keyword evidence="2" id="KW-1185">Reference proteome</keyword>
<dbReference type="Proteomes" id="UP000198748">
    <property type="component" value="Unassembled WGS sequence"/>
</dbReference>
<dbReference type="RefSeq" id="WP_090147784.1">
    <property type="nucleotide sequence ID" value="NZ_FNAN01000004.1"/>
</dbReference>
<dbReference type="EMBL" id="FNAN01000004">
    <property type="protein sequence ID" value="SDE19508.1"/>
    <property type="molecule type" value="Genomic_DNA"/>
</dbReference>
<evidence type="ECO:0000313" key="1">
    <source>
        <dbReference type="EMBL" id="SDE19508.1"/>
    </source>
</evidence>
<reference evidence="2" key="1">
    <citation type="submission" date="2016-10" db="EMBL/GenBank/DDBJ databases">
        <authorList>
            <person name="Varghese N."/>
            <person name="Submissions S."/>
        </authorList>
    </citation>
    <scope>NUCLEOTIDE SEQUENCE [LARGE SCALE GENOMIC DNA]</scope>
    <source>
        <strain evidence="2">DSM 25329</strain>
    </source>
</reference>
<dbReference type="STRING" id="659014.SAMN04487996_1044"/>
<proteinExistence type="predicted"/>